<dbReference type="EMBL" id="JWZX01002229">
    <property type="protein sequence ID" value="KOO30420.1"/>
    <property type="molecule type" value="Genomic_DNA"/>
</dbReference>
<sequence>MTQNLAPGKTPGMDEDQYCRWQLSMHRVLSPWSKDGESTFDYQTAKQQAAEDWQLDLKGEELLRKNGFCDALFAIADEWTRGIHPGEYAIFLSSLFDAVIEPEDTGNGFRLNEVAEIDDLDWNLSTVVQNEFAASLSPRAKPSRRVYTAGTTASRARLETLKAEPAIKALHAKSAAQPAQRRSQTQHATTDADRFI</sequence>
<protein>
    <submittedName>
        <fullName evidence="2">Uncharacterized protein</fullName>
    </submittedName>
</protein>
<dbReference type="Proteomes" id="UP000037460">
    <property type="component" value="Unassembled WGS sequence"/>
</dbReference>
<organism evidence="2 3">
    <name type="scientific">Chrysochromulina tobinii</name>
    <dbReference type="NCBI Taxonomy" id="1460289"/>
    <lineage>
        <taxon>Eukaryota</taxon>
        <taxon>Haptista</taxon>
        <taxon>Haptophyta</taxon>
        <taxon>Prymnesiophyceae</taxon>
        <taxon>Prymnesiales</taxon>
        <taxon>Chrysochromulinaceae</taxon>
        <taxon>Chrysochromulina</taxon>
    </lineage>
</organism>
<dbReference type="OrthoDB" id="439792at2759"/>
<keyword evidence="3" id="KW-1185">Reference proteome</keyword>
<dbReference type="AlphaFoldDB" id="A0A0M0JV55"/>
<comment type="caution">
    <text evidence="2">The sequence shown here is derived from an EMBL/GenBank/DDBJ whole genome shotgun (WGS) entry which is preliminary data.</text>
</comment>
<evidence type="ECO:0000313" key="2">
    <source>
        <dbReference type="EMBL" id="KOO30420.1"/>
    </source>
</evidence>
<evidence type="ECO:0000256" key="1">
    <source>
        <dbReference type="SAM" id="MobiDB-lite"/>
    </source>
</evidence>
<evidence type="ECO:0000313" key="3">
    <source>
        <dbReference type="Proteomes" id="UP000037460"/>
    </source>
</evidence>
<gene>
    <name evidence="2" type="ORF">Ctob_010739</name>
</gene>
<accession>A0A0M0JV55</accession>
<proteinExistence type="predicted"/>
<name>A0A0M0JV55_9EUKA</name>
<reference evidence="3" key="1">
    <citation type="journal article" date="2015" name="PLoS Genet.">
        <title>Genome Sequence and Transcriptome Analyses of Chrysochromulina tobin: Metabolic Tools for Enhanced Algal Fitness in the Prominent Order Prymnesiales (Haptophyceae).</title>
        <authorList>
            <person name="Hovde B.T."/>
            <person name="Deodato C.R."/>
            <person name="Hunsperger H.M."/>
            <person name="Ryken S.A."/>
            <person name="Yost W."/>
            <person name="Jha R.K."/>
            <person name="Patterson J."/>
            <person name="Monnat R.J. Jr."/>
            <person name="Barlow S.B."/>
            <person name="Starkenburg S.R."/>
            <person name="Cattolico R.A."/>
        </authorList>
    </citation>
    <scope>NUCLEOTIDE SEQUENCE</scope>
    <source>
        <strain evidence="3">CCMP291</strain>
    </source>
</reference>
<feature type="region of interest" description="Disordered" evidence="1">
    <location>
        <begin position="172"/>
        <end position="196"/>
    </location>
</feature>
<feature type="compositionally biased region" description="Polar residues" evidence="1">
    <location>
        <begin position="180"/>
        <end position="189"/>
    </location>
</feature>